<proteinExistence type="predicted"/>
<evidence type="ECO:0000313" key="2">
    <source>
        <dbReference type="Proteomes" id="UP000269143"/>
    </source>
</evidence>
<dbReference type="EMBL" id="MH830339">
    <property type="protein sequence ID" value="AYJ73213.1"/>
    <property type="molecule type" value="Genomic_DNA"/>
</dbReference>
<organism evidence="1 2">
    <name type="scientific">Proteus phage Stubb</name>
    <dbReference type="NCBI Taxonomy" id="2315597"/>
    <lineage>
        <taxon>Viruses</taxon>
        <taxon>Duplodnaviria</taxon>
        <taxon>Heunggongvirae</taxon>
        <taxon>Uroviricota</taxon>
        <taxon>Caudoviricetes</taxon>
        <taxon>Demerecviridae</taxon>
        <taxon>Novosibvirus</taxon>
        <taxon>Novosibvirus stubb</taxon>
    </lineage>
</organism>
<protein>
    <submittedName>
        <fullName evidence="1">Uncharacterized protein</fullName>
    </submittedName>
</protein>
<accession>A0A3B8DJ31</accession>
<reference evidence="2" key="1">
    <citation type="submission" date="2018-09" db="EMBL/GenBank/DDBJ databases">
        <title>Complete genome of Proteus mirabilis phage Stubb.</title>
        <authorList>
            <person name="Bourgeois T.A."/>
            <person name="Lessor L."/>
            <person name="O'Leary C.J."/>
            <person name="Liu M."/>
        </authorList>
    </citation>
    <scope>NUCLEOTIDE SEQUENCE [LARGE SCALE GENOMIC DNA]</scope>
</reference>
<name>A0A3B8DJ31_9CAUD</name>
<sequence length="160" mass="18653">MKDYYYFLQPGYVYSPSDHDEHYIGRCQLISLYQVPQAKCITDPSRMAIGKAYIVLKPRLGDYSIPKPSVLVSKYRAPNGEWVLGWSDSPEYCRTRCKAHIAQMPLVLETDNVIVFELPNRAIRRSLVIVDKEEYLCKELLDEVRVKEVAIHNFDNVYKF</sequence>
<dbReference type="Proteomes" id="UP000269143">
    <property type="component" value="Segment"/>
</dbReference>
<keyword evidence="2" id="KW-1185">Reference proteome</keyword>
<evidence type="ECO:0000313" key="1">
    <source>
        <dbReference type="EMBL" id="AYJ73213.1"/>
    </source>
</evidence>
<gene>
    <name evidence="1" type="ORF">CPT_Stubb_090</name>
</gene>